<name>A0A6A5JYJ3_9PLEO</name>
<evidence type="ECO:0000256" key="1">
    <source>
        <dbReference type="SAM" id="SignalP"/>
    </source>
</evidence>
<organism evidence="2 3">
    <name type="scientific">Decorospora gaudefroyi</name>
    <dbReference type="NCBI Taxonomy" id="184978"/>
    <lineage>
        <taxon>Eukaryota</taxon>
        <taxon>Fungi</taxon>
        <taxon>Dikarya</taxon>
        <taxon>Ascomycota</taxon>
        <taxon>Pezizomycotina</taxon>
        <taxon>Dothideomycetes</taxon>
        <taxon>Pleosporomycetidae</taxon>
        <taxon>Pleosporales</taxon>
        <taxon>Pleosporineae</taxon>
        <taxon>Pleosporaceae</taxon>
        <taxon>Decorospora</taxon>
    </lineage>
</organism>
<protein>
    <submittedName>
        <fullName evidence="2">Uncharacterized protein</fullName>
    </submittedName>
</protein>
<evidence type="ECO:0000313" key="3">
    <source>
        <dbReference type="Proteomes" id="UP000800040"/>
    </source>
</evidence>
<keyword evidence="1" id="KW-0732">Signal</keyword>
<accession>A0A6A5JYJ3</accession>
<feature type="signal peptide" evidence="1">
    <location>
        <begin position="1"/>
        <end position="19"/>
    </location>
</feature>
<dbReference type="OrthoDB" id="3789670at2759"/>
<dbReference type="Proteomes" id="UP000800040">
    <property type="component" value="Unassembled WGS sequence"/>
</dbReference>
<reference evidence="2" key="1">
    <citation type="submission" date="2020-01" db="EMBL/GenBank/DDBJ databases">
        <authorList>
            <consortium name="DOE Joint Genome Institute"/>
            <person name="Haridas S."/>
            <person name="Albert R."/>
            <person name="Binder M."/>
            <person name="Bloem J."/>
            <person name="Labutti K."/>
            <person name="Salamov A."/>
            <person name="Andreopoulos B."/>
            <person name="Baker S.E."/>
            <person name="Barry K."/>
            <person name="Bills G."/>
            <person name="Bluhm B.H."/>
            <person name="Cannon C."/>
            <person name="Castanera R."/>
            <person name="Culley D.E."/>
            <person name="Daum C."/>
            <person name="Ezra D."/>
            <person name="Gonzalez J.B."/>
            <person name="Henrissat B."/>
            <person name="Kuo A."/>
            <person name="Liang C."/>
            <person name="Lipzen A."/>
            <person name="Lutzoni F."/>
            <person name="Magnuson J."/>
            <person name="Mondo S."/>
            <person name="Nolan M."/>
            <person name="Ohm R."/>
            <person name="Pangilinan J."/>
            <person name="Park H.-J."/>
            <person name="Ramirez L."/>
            <person name="Alfaro M."/>
            <person name="Sun H."/>
            <person name="Tritt A."/>
            <person name="Yoshinaga Y."/>
            <person name="Zwiers L.-H."/>
            <person name="Turgeon B.G."/>
            <person name="Goodwin S.B."/>
            <person name="Spatafora J.W."/>
            <person name="Crous P.W."/>
            <person name="Grigoriev I.V."/>
        </authorList>
    </citation>
    <scope>NUCLEOTIDE SEQUENCE</scope>
    <source>
        <strain evidence="2">P77</strain>
    </source>
</reference>
<feature type="chain" id="PRO_5025665645" evidence="1">
    <location>
        <begin position="20"/>
        <end position="252"/>
    </location>
</feature>
<dbReference type="AlphaFoldDB" id="A0A6A5JYJ3"/>
<sequence>MQLLSTLLTATAILGTTQASPFLDVAAGYARGLKARDLHTNYCVDFVYGFTNTKLGKLCVSISNTHVTITYPTLSGDGQTYTDLHAYVSSDPITDPAQAKWPLTLGHGQCKTEHEGRDASCSTPVTDAYRVCGKTLYIAAHASFGTETGWGNGACIPGGRPQNCAKTFPVTVECRCDVVTTYAPYSTEVEYVVTKVVYETSTKTCETTKAPVTATATCANPAAGATETVDGGYATPEGYTCAAPTSDFVCPH</sequence>
<dbReference type="EMBL" id="ML975457">
    <property type="protein sequence ID" value="KAF1829231.1"/>
    <property type="molecule type" value="Genomic_DNA"/>
</dbReference>
<proteinExistence type="predicted"/>
<evidence type="ECO:0000313" key="2">
    <source>
        <dbReference type="EMBL" id="KAF1829231.1"/>
    </source>
</evidence>
<gene>
    <name evidence="2" type="ORF">BDW02DRAFT_583852</name>
</gene>
<keyword evidence="3" id="KW-1185">Reference proteome</keyword>